<proteinExistence type="predicted"/>
<dbReference type="InterPro" id="IPR051617">
    <property type="entry name" value="UNC-93-like_regulator"/>
</dbReference>
<keyword evidence="2 5" id="KW-0812">Transmembrane</keyword>
<feature type="transmembrane region" description="Helical" evidence="5">
    <location>
        <begin position="209"/>
        <end position="231"/>
    </location>
</feature>
<dbReference type="Gene3D" id="1.20.1250.20">
    <property type="entry name" value="MFS general substrate transporter like domains"/>
    <property type="match status" value="2"/>
</dbReference>
<protein>
    <submittedName>
        <fullName evidence="6">ARAD1C21362p</fullName>
    </submittedName>
</protein>
<feature type="transmembrane region" description="Helical" evidence="5">
    <location>
        <begin position="479"/>
        <end position="498"/>
    </location>
</feature>
<evidence type="ECO:0000256" key="1">
    <source>
        <dbReference type="ARBA" id="ARBA00004141"/>
    </source>
</evidence>
<dbReference type="PANTHER" id="PTHR23294">
    <property type="entry name" value="ET TRANSLATION PRODUCT-RELATED"/>
    <property type="match status" value="1"/>
</dbReference>
<keyword evidence="4 5" id="KW-0472">Membrane</keyword>
<evidence type="ECO:0000313" key="6">
    <source>
        <dbReference type="EMBL" id="CDP34826.1"/>
    </source>
</evidence>
<comment type="subcellular location">
    <subcellularLocation>
        <location evidence="1">Membrane</location>
        <topology evidence="1">Multi-pass membrane protein</topology>
    </subcellularLocation>
</comment>
<feature type="transmembrane region" description="Helical" evidence="5">
    <location>
        <begin position="181"/>
        <end position="203"/>
    </location>
</feature>
<feature type="transmembrane region" description="Helical" evidence="5">
    <location>
        <begin position="336"/>
        <end position="352"/>
    </location>
</feature>
<feature type="transmembrane region" description="Helical" evidence="5">
    <location>
        <begin position="372"/>
        <end position="390"/>
    </location>
</feature>
<dbReference type="PhylomeDB" id="A0A060T6M5"/>
<name>A0A060T6M5_BLAAD</name>
<feature type="transmembrane region" description="Helical" evidence="5">
    <location>
        <begin position="442"/>
        <end position="467"/>
    </location>
</feature>
<feature type="transmembrane region" description="Helical" evidence="5">
    <location>
        <begin position="116"/>
        <end position="137"/>
    </location>
</feature>
<sequence length="577" mass="64470">MPPLTLGGIDPTRAPLEKHCNLTGKDRKAAKSLKRPQVHIHIYIYIGPSVHLSSSRIINMKDVETGPEPVSDYVAPPEEVEKSEHPELYVNRPRDKFYDRGLKLFGYQFPAYSSSFVQLIMVSFVCFMCPGMFNALSGLGGNGLPPEYVSLADKGNVALYSVFAGVGFFSGTILNRLGAKWCLSLGGLGYAFYSSAYLCFNYTQNQGYVIAAGAILGLCASMLWAGQGAIIMSYPTEESKGRYVAIFWIIFNVGAVIGAIVPLAETAHTNEATSVSSGTYGAFLVLMFIGAVIALFMLPTDKVIKSDGTRVIVKEHPSWWSEIRALLKVLVKDPQIILLFPMFFTSNFFYTYQFNSFNALRFNVRTRSLNSLLYWMAQIVGAYLWGWWVLDLKFWDRKRRARVYHGIVFVLTMVIWGGGYAFEKTYTRESVADMELLDWSDSYYPGPVFMYIFYGMYDAIFQTYVYWLMGSLSNSARKVALFAGFYKGLQSAGAAVAWRIDSLGVPISAIFGTCWGLCAGSLLIGLPCVWFFVQEHTDVEVDLAFTEDKTLEEVSHHLEKNSTTVDRTQATTEVPAN</sequence>
<dbReference type="InterPro" id="IPR010291">
    <property type="entry name" value="Ion_channel_UNC-93"/>
</dbReference>
<evidence type="ECO:0000256" key="2">
    <source>
        <dbReference type="ARBA" id="ARBA00022692"/>
    </source>
</evidence>
<gene>
    <name evidence="6" type="ORF">GNLVRS02_ARAD1C21362g</name>
</gene>
<evidence type="ECO:0000256" key="5">
    <source>
        <dbReference type="SAM" id="Phobius"/>
    </source>
</evidence>
<feature type="transmembrane region" description="Helical" evidence="5">
    <location>
        <begin position="279"/>
        <end position="298"/>
    </location>
</feature>
<dbReference type="Pfam" id="PF05978">
    <property type="entry name" value="UNC-93"/>
    <property type="match status" value="1"/>
</dbReference>
<reference evidence="6" key="2">
    <citation type="submission" date="2014-06" db="EMBL/GenBank/DDBJ databases">
        <title>The complete genome of Blastobotrys (Arxula) adeninivorans LS3 - a yeast of biotechnological interest.</title>
        <authorList>
            <person name="Kunze G."/>
            <person name="Gaillardin C."/>
            <person name="Czernicka M."/>
            <person name="Durrens P."/>
            <person name="Martin T."/>
            <person name="Boer E."/>
            <person name="Gabaldon T."/>
            <person name="Cruz J."/>
            <person name="Talla E."/>
            <person name="Marck C."/>
            <person name="Goffeau A."/>
            <person name="Barbe V."/>
            <person name="Baret P."/>
            <person name="Baronian K."/>
            <person name="Beier S."/>
            <person name="Bleykasten C."/>
            <person name="Bode R."/>
            <person name="Casaregola S."/>
            <person name="Despons L."/>
            <person name="Fairhead C."/>
            <person name="Giersberg M."/>
            <person name="Gierski P."/>
            <person name="Hahnel U."/>
            <person name="Hartmann A."/>
            <person name="Jankowska D."/>
            <person name="Jubin C."/>
            <person name="Jung P."/>
            <person name="Lafontaine I."/>
            <person name="Leh-Louis V."/>
            <person name="Lemaire M."/>
            <person name="Marcet-Houben M."/>
            <person name="Mascher M."/>
            <person name="Morel G."/>
            <person name="Richard G.-F."/>
            <person name="Riechen J."/>
            <person name="Sacerdot C."/>
            <person name="Sarkar A."/>
            <person name="Savel G."/>
            <person name="Schacherer J."/>
            <person name="Sherman D."/>
            <person name="Straub M.-L."/>
            <person name="Stein N."/>
            <person name="Thierry A."/>
            <person name="Trautwein-Schult A."/>
            <person name="Westhof E."/>
            <person name="Worch S."/>
            <person name="Dujon B."/>
            <person name="Souciet J.-L."/>
            <person name="Wincker P."/>
            <person name="Scholz U."/>
            <person name="Neuveglise N."/>
        </authorList>
    </citation>
    <scope>NUCLEOTIDE SEQUENCE</scope>
    <source>
        <strain evidence="6">LS3</strain>
    </source>
</reference>
<feature type="transmembrane region" description="Helical" evidence="5">
    <location>
        <begin position="402"/>
        <end position="422"/>
    </location>
</feature>
<keyword evidence="3 5" id="KW-1133">Transmembrane helix</keyword>
<dbReference type="PANTHER" id="PTHR23294:SF59">
    <property type="entry name" value="UNC93-LIKE PROTEIN C922.05C"/>
    <property type="match status" value="1"/>
</dbReference>
<feature type="transmembrane region" description="Helical" evidence="5">
    <location>
        <begin position="157"/>
        <end position="174"/>
    </location>
</feature>
<dbReference type="CDD" id="cd06178">
    <property type="entry name" value="MFS_unc93-like"/>
    <property type="match status" value="1"/>
</dbReference>
<evidence type="ECO:0000256" key="4">
    <source>
        <dbReference type="ARBA" id="ARBA00023136"/>
    </source>
</evidence>
<evidence type="ECO:0000256" key="3">
    <source>
        <dbReference type="ARBA" id="ARBA00022989"/>
    </source>
</evidence>
<reference evidence="6" key="1">
    <citation type="submission" date="2014-02" db="EMBL/GenBank/DDBJ databases">
        <authorList>
            <person name="Genoscope - CEA"/>
        </authorList>
    </citation>
    <scope>NUCLEOTIDE SEQUENCE</scope>
    <source>
        <strain evidence="6">LS3</strain>
    </source>
</reference>
<dbReference type="SUPFAM" id="SSF103473">
    <property type="entry name" value="MFS general substrate transporter"/>
    <property type="match status" value="1"/>
</dbReference>
<feature type="transmembrane region" description="Helical" evidence="5">
    <location>
        <begin position="510"/>
        <end position="533"/>
    </location>
</feature>
<accession>A0A060T6M5</accession>
<dbReference type="EMBL" id="HG937693">
    <property type="protein sequence ID" value="CDP34826.1"/>
    <property type="molecule type" value="Genomic_DNA"/>
</dbReference>
<dbReference type="InterPro" id="IPR036259">
    <property type="entry name" value="MFS_trans_sf"/>
</dbReference>
<feature type="transmembrane region" description="Helical" evidence="5">
    <location>
        <begin position="243"/>
        <end position="264"/>
    </location>
</feature>
<dbReference type="GO" id="GO:0016020">
    <property type="term" value="C:membrane"/>
    <property type="evidence" value="ECO:0007669"/>
    <property type="project" value="UniProtKB-SubCell"/>
</dbReference>
<dbReference type="AlphaFoldDB" id="A0A060T6M5"/>
<organism evidence="6">
    <name type="scientific">Blastobotrys adeninivorans</name>
    <name type="common">Yeast</name>
    <name type="synonym">Arxula adeninivorans</name>
    <dbReference type="NCBI Taxonomy" id="409370"/>
    <lineage>
        <taxon>Eukaryota</taxon>
        <taxon>Fungi</taxon>
        <taxon>Dikarya</taxon>
        <taxon>Ascomycota</taxon>
        <taxon>Saccharomycotina</taxon>
        <taxon>Dipodascomycetes</taxon>
        <taxon>Dipodascales</taxon>
        <taxon>Trichomonascaceae</taxon>
        <taxon>Blastobotrys</taxon>
    </lineage>
</organism>